<accession>A0A6P1VTF5</accession>
<dbReference type="PANTHER" id="PTHR42939">
    <property type="entry name" value="ABC TRANSPORTER ATP-BINDING PROTEIN ALBC-RELATED"/>
    <property type="match status" value="1"/>
</dbReference>
<keyword evidence="3 5" id="KW-0067">ATP-binding</keyword>
<keyword evidence="1" id="KW-0813">Transport</keyword>
<reference evidence="5 6" key="1">
    <citation type="submission" date="2019-11" db="EMBL/GenBank/DDBJ databases">
        <title>Spirosoma endbachense sp. nov., isolated from a natural salt meadow.</title>
        <authorList>
            <person name="Rojas J."/>
            <person name="Ambika Manirajan B."/>
            <person name="Ratering S."/>
            <person name="Suarez C."/>
            <person name="Geissler-Plaum R."/>
            <person name="Schnell S."/>
        </authorList>
    </citation>
    <scope>NUCLEOTIDE SEQUENCE [LARGE SCALE GENOMIC DNA]</scope>
    <source>
        <strain evidence="5 6">I-24</strain>
    </source>
</reference>
<dbReference type="KEGG" id="senf:GJR95_12065"/>
<evidence type="ECO:0000256" key="1">
    <source>
        <dbReference type="ARBA" id="ARBA00022448"/>
    </source>
</evidence>
<dbReference type="SMART" id="SM00382">
    <property type="entry name" value="AAA"/>
    <property type="match status" value="1"/>
</dbReference>
<evidence type="ECO:0000313" key="6">
    <source>
        <dbReference type="Proteomes" id="UP000464577"/>
    </source>
</evidence>
<sequence>MLLEVKKIEKNFGTRAILKQGSLELRTGETVGIFGRNGAGKSTLMKILFGTMRANASSLYIDSIPFNPSTNIAGKLIAYLPQHSFLPRGLKVRDLIPLIISDGERQNQVFYSPGVASFDNQRIGSLSLGILKYLEFLLLAYLDHPFLMLDEPFSMIDPLYHEIIKKVILSLRASKGILVTDHYYDTVWDVTTRNYVLVDGSLSLIKAKDDLSTYGYLPGRK</sequence>
<keyword evidence="6" id="KW-1185">Reference proteome</keyword>
<dbReference type="EMBL" id="CP045997">
    <property type="protein sequence ID" value="QHV95698.1"/>
    <property type="molecule type" value="Genomic_DNA"/>
</dbReference>
<dbReference type="PROSITE" id="PS50893">
    <property type="entry name" value="ABC_TRANSPORTER_2"/>
    <property type="match status" value="1"/>
</dbReference>
<dbReference type="Gene3D" id="3.40.50.300">
    <property type="entry name" value="P-loop containing nucleotide triphosphate hydrolases"/>
    <property type="match status" value="1"/>
</dbReference>
<name>A0A6P1VTF5_9BACT</name>
<evidence type="ECO:0000313" key="5">
    <source>
        <dbReference type="EMBL" id="QHV95698.1"/>
    </source>
</evidence>
<dbReference type="InterPro" id="IPR003439">
    <property type="entry name" value="ABC_transporter-like_ATP-bd"/>
</dbReference>
<evidence type="ECO:0000256" key="2">
    <source>
        <dbReference type="ARBA" id="ARBA00022741"/>
    </source>
</evidence>
<proteinExistence type="predicted"/>
<dbReference type="GO" id="GO:0016887">
    <property type="term" value="F:ATP hydrolysis activity"/>
    <property type="evidence" value="ECO:0007669"/>
    <property type="project" value="InterPro"/>
</dbReference>
<dbReference type="SUPFAM" id="SSF52540">
    <property type="entry name" value="P-loop containing nucleoside triphosphate hydrolases"/>
    <property type="match status" value="1"/>
</dbReference>
<protein>
    <submittedName>
        <fullName evidence="5">ATP-binding cassette domain-containing protein</fullName>
    </submittedName>
</protein>
<gene>
    <name evidence="5" type="ORF">GJR95_12065</name>
</gene>
<dbReference type="InterPro" id="IPR051782">
    <property type="entry name" value="ABC_Transporter_VariousFunc"/>
</dbReference>
<feature type="domain" description="ABC transporter" evidence="4">
    <location>
        <begin position="3"/>
        <end position="217"/>
    </location>
</feature>
<dbReference type="Proteomes" id="UP000464577">
    <property type="component" value="Chromosome"/>
</dbReference>
<organism evidence="5 6">
    <name type="scientific">Spirosoma endbachense</name>
    <dbReference type="NCBI Taxonomy" id="2666025"/>
    <lineage>
        <taxon>Bacteria</taxon>
        <taxon>Pseudomonadati</taxon>
        <taxon>Bacteroidota</taxon>
        <taxon>Cytophagia</taxon>
        <taxon>Cytophagales</taxon>
        <taxon>Cytophagaceae</taxon>
        <taxon>Spirosoma</taxon>
    </lineage>
</organism>
<dbReference type="AlphaFoldDB" id="A0A6P1VTF5"/>
<dbReference type="GO" id="GO:0005524">
    <property type="term" value="F:ATP binding"/>
    <property type="evidence" value="ECO:0007669"/>
    <property type="project" value="UniProtKB-KW"/>
</dbReference>
<evidence type="ECO:0000259" key="4">
    <source>
        <dbReference type="PROSITE" id="PS50893"/>
    </source>
</evidence>
<dbReference type="Pfam" id="PF00005">
    <property type="entry name" value="ABC_tran"/>
    <property type="match status" value="1"/>
</dbReference>
<evidence type="ECO:0000256" key="3">
    <source>
        <dbReference type="ARBA" id="ARBA00022840"/>
    </source>
</evidence>
<keyword evidence="2" id="KW-0547">Nucleotide-binding</keyword>
<dbReference type="InterPro" id="IPR027417">
    <property type="entry name" value="P-loop_NTPase"/>
</dbReference>
<dbReference type="PANTHER" id="PTHR42939:SF1">
    <property type="entry name" value="ABC TRANSPORTER ATP-BINDING PROTEIN ALBC-RELATED"/>
    <property type="match status" value="1"/>
</dbReference>
<dbReference type="InterPro" id="IPR003593">
    <property type="entry name" value="AAA+_ATPase"/>
</dbReference>
<dbReference type="RefSeq" id="WP_162386108.1">
    <property type="nucleotide sequence ID" value="NZ_CP045997.1"/>
</dbReference>